<accession>A0A2N4SZM7</accession>
<dbReference type="Pfam" id="PF22483">
    <property type="entry name" value="Mu-transpos_C_2"/>
    <property type="match status" value="1"/>
</dbReference>
<proteinExistence type="inferred from homology"/>
<dbReference type="SUPFAM" id="SSF53098">
    <property type="entry name" value="Ribonuclease H-like"/>
    <property type="match status" value="1"/>
</dbReference>
<dbReference type="Proteomes" id="UP000234632">
    <property type="component" value="Unassembled WGS sequence"/>
</dbReference>
<dbReference type="AlphaFoldDB" id="A0A2N4SZM7"/>
<dbReference type="GO" id="GO:0015074">
    <property type="term" value="P:DNA integration"/>
    <property type="evidence" value="ECO:0007669"/>
    <property type="project" value="InterPro"/>
</dbReference>
<evidence type="ECO:0000259" key="2">
    <source>
        <dbReference type="PROSITE" id="PS50994"/>
    </source>
</evidence>
<evidence type="ECO:0000256" key="1">
    <source>
        <dbReference type="ARBA" id="ARBA00009277"/>
    </source>
</evidence>
<evidence type="ECO:0000313" key="4">
    <source>
        <dbReference type="Proteomes" id="UP000234632"/>
    </source>
</evidence>
<protein>
    <submittedName>
        <fullName evidence="3">Transposase</fullName>
    </submittedName>
</protein>
<dbReference type="GO" id="GO:0003676">
    <property type="term" value="F:nucleic acid binding"/>
    <property type="evidence" value="ECO:0007669"/>
    <property type="project" value="InterPro"/>
</dbReference>
<dbReference type="InterPro" id="IPR001584">
    <property type="entry name" value="Integrase_cat-core"/>
</dbReference>
<dbReference type="InterPro" id="IPR054353">
    <property type="entry name" value="IstA-like_C"/>
</dbReference>
<name>A0A2N4SZM7_9MICC</name>
<dbReference type="PROSITE" id="PS50994">
    <property type="entry name" value="INTEGRASE"/>
    <property type="match status" value="1"/>
</dbReference>
<dbReference type="Gene3D" id="3.30.420.10">
    <property type="entry name" value="Ribonuclease H-like superfamily/Ribonuclease H"/>
    <property type="match status" value="1"/>
</dbReference>
<sequence length="414" mass="45838">MISVQDWAEIRHLHFAEGLSARAIASWLGLARATVSRALRAEAPPKYSRPPRPSGFDAYEPRVRALLAQFPTMPASVLAERVEWTGSASWFRKRVAVLRPEYLPKDPADRLQYRPGDQAQCDLWFPPTSIPLGTGQVGTPPVLVIVASYSRFLTARMLPSRTSEDLVAGMWSLLADQLGAVPRRLVWDNEAGIGRRNRLAQGVPEFTGALGTRVLQLKPFDPESKGIVERMNHYLETSFLPGRRFTSPVDFNAQLAQWLPVANQRRVRAIAARPAEQIKADRAAMLPLPPNAPAIGRRSRIRLGRDYYIRQAGNDYSVDPAAIGAMVEVLTDLDTVTVTADGQIVAAHQRAWAKNMTITDPAHVVTAATLRAAFQRPRPTVGDEELLRDLSVYDRAFGVEIEIDENTILDGEVA</sequence>
<evidence type="ECO:0000313" key="3">
    <source>
        <dbReference type="EMBL" id="PLC11438.1"/>
    </source>
</evidence>
<dbReference type="NCBIfam" id="NF033546">
    <property type="entry name" value="transpos_IS21"/>
    <property type="match status" value="1"/>
</dbReference>
<reference evidence="3 4" key="1">
    <citation type="submission" date="2015-12" db="EMBL/GenBank/DDBJ databases">
        <authorList>
            <person name="Shamseldin A."/>
            <person name="Moawad H."/>
            <person name="Abd El-Rahim W.M."/>
            <person name="Sadowsky M.J."/>
        </authorList>
    </citation>
    <scope>NUCLEOTIDE SEQUENCE [LARGE SCALE GENOMIC DNA]</scope>
    <source>
        <strain evidence="3 4">S43</strain>
    </source>
</reference>
<dbReference type="RefSeq" id="WP_101851201.1">
    <property type="nucleotide sequence ID" value="NZ_LOMZ01000001.1"/>
</dbReference>
<dbReference type="InterPro" id="IPR012337">
    <property type="entry name" value="RNaseH-like_sf"/>
</dbReference>
<comment type="similarity">
    <text evidence="1">Belongs to the transposase IS21/IS408/IS1162 family.</text>
</comment>
<organism evidence="3 4">
    <name type="scientific">Kocuria flava</name>
    <dbReference type="NCBI Taxonomy" id="446860"/>
    <lineage>
        <taxon>Bacteria</taxon>
        <taxon>Bacillati</taxon>
        <taxon>Actinomycetota</taxon>
        <taxon>Actinomycetes</taxon>
        <taxon>Micrococcales</taxon>
        <taxon>Micrococcaceae</taxon>
        <taxon>Kocuria</taxon>
    </lineage>
</organism>
<dbReference type="PANTHER" id="PTHR35004">
    <property type="entry name" value="TRANSPOSASE RV3428C-RELATED"/>
    <property type="match status" value="1"/>
</dbReference>
<dbReference type="PANTHER" id="PTHR35004:SF8">
    <property type="entry name" value="TRANSPOSASE RV3428C-RELATED"/>
    <property type="match status" value="1"/>
</dbReference>
<gene>
    <name evidence="3" type="ORF">AUQ48_03205</name>
</gene>
<feature type="domain" description="Integrase catalytic" evidence="2">
    <location>
        <begin position="111"/>
        <end position="282"/>
    </location>
</feature>
<comment type="caution">
    <text evidence="3">The sequence shown here is derived from an EMBL/GenBank/DDBJ whole genome shotgun (WGS) entry which is preliminary data.</text>
</comment>
<dbReference type="EMBL" id="LOMZ01000001">
    <property type="protein sequence ID" value="PLC11438.1"/>
    <property type="molecule type" value="Genomic_DNA"/>
</dbReference>
<dbReference type="InterPro" id="IPR036397">
    <property type="entry name" value="RNaseH_sf"/>
</dbReference>